<sequence length="67" mass="7711">MPPAIRKTVLKLRQFSPLEGLADPLRQRAIAKQAARLHDRREQIPGVEVERIGQHAQRLALRLRKIV</sequence>
<gene>
    <name evidence="1" type="ORF">MTR62_11075</name>
</gene>
<accession>A0ABT0BDV9</accession>
<dbReference type="EMBL" id="JALHLF010000038">
    <property type="protein sequence ID" value="MCJ2183230.1"/>
    <property type="molecule type" value="Genomic_DNA"/>
</dbReference>
<keyword evidence="2" id="KW-1185">Reference proteome</keyword>
<reference evidence="1" key="1">
    <citation type="submission" date="2022-03" db="EMBL/GenBank/DDBJ databases">
        <title>Identification of a novel bacterium isolated from mangrove sediments.</title>
        <authorList>
            <person name="Pan X."/>
        </authorList>
    </citation>
    <scope>NUCLEOTIDE SEQUENCE</scope>
    <source>
        <strain evidence="1">B1949</strain>
    </source>
</reference>
<evidence type="ECO:0000313" key="2">
    <source>
        <dbReference type="Proteomes" id="UP001162881"/>
    </source>
</evidence>
<name>A0ABT0BDV9_9SPHN</name>
<organism evidence="1 2">
    <name type="scientific">Novosphingobium organovorum</name>
    <dbReference type="NCBI Taxonomy" id="2930092"/>
    <lineage>
        <taxon>Bacteria</taxon>
        <taxon>Pseudomonadati</taxon>
        <taxon>Pseudomonadota</taxon>
        <taxon>Alphaproteobacteria</taxon>
        <taxon>Sphingomonadales</taxon>
        <taxon>Sphingomonadaceae</taxon>
        <taxon>Novosphingobium</taxon>
    </lineage>
</organism>
<comment type="caution">
    <text evidence="1">The sequence shown here is derived from an EMBL/GenBank/DDBJ whole genome shotgun (WGS) entry which is preliminary data.</text>
</comment>
<protein>
    <submittedName>
        <fullName evidence="1">Uncharacterized protein</fullName>
    </submittedName>
</protein>
<dbReference type="Proteomes" id="UP001162881">
    <property type="component" value="Unassembled WGS sequence"/>
</dbReference>
<proteinExistence type="predicted"/>
<evidence type="ECO:0000313" key="1">
    <source>
        <dbReference type="EMBL" id="MCJ2183230.1"/>
    </source>
</evidence>